<gene>
    <name evidence="1" type="ORF">KSP40_PGU012074</name>
</gene>
<organism evidence="1 2">
    <name type="scientific">Platanthera guangdongensis</name>
    <dbReference type="NCBI Taxonomy" id="2320717"/>
    <lineage>
        <taxon>Eukaryota</taxon>
        <taxon>Viridiplantae</taxon>
        <taxon>Streptophyta</taxon>
        <taxon>Embryophyta</taxon>
        <taxon>Tracheophyta</taxon>
        <taxon>Spermatophyta</taxon>
        <taxon>Magnoliopsida</taxon>
        <taxon>Liliopsida</taxon>
        <taxon>Asparagales</taxon>
        <taxon>Orchidaceae</taxon>
        <taxon>Orchidoideae</taxon>
        <taxon>Orchideae</taxon>
        <taxon>Orchidinae</taxon>
        <taxon>Platanthera</taxon>
    </lineage>
</organism>
<dbReference type="Proteomes" id="UP001412067">
    <property type="component" value="Unassembled WGS sequence"/>
</dbReference>
<reference evidence="1 2" key="1">
    <citation type="journal article" date="2022" name="Nat. Plants">
        <title>Genomes of leafy and leafless Platanthera orchids illuminate the evolution of mycoheterotrophy.</title>
        <authorList>
            <person name="Li M.H."/>
            <person name="Liu K.W."/>
            <person name="Li Z."/>
            <person name="Lu H.C."/>
            <person name="Ye Q.L."/>
            <person name="Zhang D."/>
            <person name="Wang J.Y."/>
            <person name="Li Y.F."/>
            <person name="Zhong Z.M."/>
            <person name="Liu X."/>
            <person name="Yu X."/>
            <person name="Liu D.K."/>
            <person name="Tu X.D."/>
            <person name="Liu B."/>
            <person name="Hao Y."/>
            <person name="Liao X.Y."/>
            <person name="Jiang Y.T."/>
            <person name="Sun W.H."/>
            <person name="Chen J."/>
            <person name="Chen Y.Q."/>
            <person name="Ai Y."/>
            <person name="Zhai J.W."/>
            <person name="Wu S.S."/>
            <person name="Zhou Z."/>
            <person name="Hsiao Y.Y."/>
            <person name="Wu W.L."/>
            <person name="Chen Y.Y."/>
            <person name="Lin Y.F."/>
            <person name="Hsu J.L."/>
            <person name="Li C.Y."/>
            <person name="Wang Z.W."/>
            <person name="Zhao X."/>
            <person name="Zhong W.Y."/>
            <person name="Ma X.K."/>
            <person name="Ma L."/>
            <person name="Huang J."/>
            <person name="Chen G.Z."/>
            <person name="Huang M.Z."/>
            <person name="Huang L."/>
            <person name="Peng D.H."/>
            <person name="Luo Y.B."/>
            <person name="Zou S.Q."/>
            <person name="Chen S.P."/>
            <person name="Lan S."/>
            <person name="Tsai W.C."/>
            <person name="Van de Peer Y."/>
            <person name="Liu Z.J."/>
        </authorList>
    </citation>
    <scope>NUCLEOTIDE SEQUENCE [LARGE SCALE GENOMIC DNA]</scope>
    <source>
        <strain evidence="1">Lor288</strain>
    </source>
</reference>
<name>A0ABR2M5J6_9ASPA</name>
<evidence type="ECO:0000313" key="2">
    <source>
        <dbReference type="Proteomes" id="UP001412067"/>
    </source>
</evidence>
<comment type="caution">
    <text evidence="1">The sequence shown here is derived from an EMBL/GenBank/DDBJ whole genome shotgun (WGS) entry which is preliminary data.</text>
</comment>
<proteinExistence type="predicted"/>
<protein>
    <recommendedName>
        <fullName evidence="3">Sesquiterpene synthase</fullName>
    </recommendedName>
</protein>
<evidence type="ECO:0008006" key="3">
    <source>
        <dbReference type="Google" id="ProtNLM"/>
    </source>
</evidence>
<accession>A0ABR2M5J6</accession>
<keyword evidence="2" id="KW-1185">Reference proteome</keyword>
<dbReference type="EMBL" id="JBBWWR010000012">
    <property type="protein sequence ID" value="KAK8958478.1"/>
    <property type="molecule type" value="Genomic_DNA"/>
</dbReference>
<evidence type="ECO:0000313" key="1">
    <source>
        <dbReference type="EMBL" id="KAK8958478.1"/>
    </source>
</evidence>
<sequence length="271" mass="31100">MNGISLVLRDIAKTQRSEETLVRRCLEIPPESIPTQTPSFYSSAFTPVAGLHSVMNERQQILSHQFTSTTGNAERRSVGRGLLRWYNTYGIDTSLLIMYLDKCCNDREWLEEFENIIVLLDNHHLITRYRDNSNSTDHARHEQFMSAVAEIIVGTRQAPMREDSIIEDELDALLDHIKKWKIENDVPPSKRIVTSKLLACHETQKKHIRNYLTPPTSALTTVVDRFFRSSLRRGSGKNKNLWRHGRVICPEIISLEGGNLLLYAVVAQINF</sequence>